<dbReference type="PROSITE" id="PS52004">
    <property type="entry name" value="KS3_2"/>
    <property type="match status" value="1"/>
</dbReference>
<dbReference type="InterPro" id="IPR016036">
    <property type="entry name" value="Malonyl_transacylase_ACP-bd"/>
</dbReference>
<dbReference type="InterPro" id="IPR014030">
    <property type="entry name" value="Ketoacyl_synth_N"/>
</dbReference>
<dbReference type="Gene3D" id="3.40.50.720">
    <property type="entry name" value="NAD(P)-binding Rossmann-like Domain"/>
    <property type="match status" value="1"/>
</dbReference>
<reference evidence="7 8" key="1">
    <citation type="submission" date="2023-07" db="EMBL/GenBank/DDBJ databases">
        <title>Sequencing the genomes of 1000 actinobacteria strains.</title>
        <authorList>
            <person name="Klenk H.-P."/>
        </authorList>
    </citation>
    <scope>NUCLEOTIDE SEQUENCE [LARGE SCALE GENOMIC DNA]</scope>
    <source>
        <strain evidence="7 8">DSM 44109</strain>
    </source>
</reference>
<dbReference type="Gene3D" id="3.40.47.10">
    <property type="match status" value="1"/>
</dbReference>
<evidence type="ECO:0000313" key="8">
    <source>
        <dbReference type="Proteomes" id="UP001230426"/>
    </source>
</evidence>
<feature type="domain" description="Ketosynthase family 3 (KS3)" evidence="6">
    <location>
        <begin position="18"/>
        <end position="443"/>
    </location>
</feature>
<dbReference type="InterPro" id="IPR014043">
    <property type="entry name" value="Acyl_transferase_dom"/>
</dbReference>
<evidence type="ECO:0000256" key="2">
    <source>
        <dbReference type="ARBA" id="ARBA00022553"/>
    </source>
</evidence>
<dbReference type="RefSeq" id="WP_306869223.1">
    <property type="nucleotide sequence ID" value="NZ_JAUSRB010000002.1"/>
</dbReference>
<dbReference type="Pfam" id="PF00109">
    <property type="entry name" value="ketoacyl-synt"/>
    <property type="match status" value="1"/>
</dbReference>
<evidence type="ECO:0000256" key="1">
    <source>
        <dbReference type="ARBA" id="ARBA00022450"/>
    </source>
</evidence>
<dbReference type="SMART" id="SM00827">
    <property type="entry name" value="PKS_AT"/>
    <property type="match status" value="1"/>
</dbReference>
<dbReference type="SUPFAM" id="SSF55048">
    <property type="entry name" value="Probable ACP-binding domain of malonyl-CoA ACP transacylase"/>
    <property type="match status" value="1"/>
</dbReference>
<keyword evidence="2" id="KW-0597">Phosphoprotein</keyword>
<dbReference type="InterPro" id="IPR020841">
    <property type="entry name" value="PKS_Beta-ketoAc_synthase_dom"/>
</dbReference>
<dbReference type="InterPro" id="IPR020806">
    <property type="entry name" value="PKS_PP-bd"/>
</dbReference>
<comment type="caution">
    <text evidence="7">The sequence shown here is derived from an EMBL/GenBank/DDBJ whole genome shotgun (WGS) entry which is preliminary data.</text>
</comment>
<evidence type="ECO:0000259" key="6">
    <source>
        <dbReference type="PROSITE" id="PS52004"/>
    </source>
</evidence>
<dbReference type="InterPro" id="IPR018201">
    <property type="entry name" value="Ketoacyl_synth_AS"/>
</dbReference>
<evidence type="ECO:0000313" key="7">
    <source>
        <dbReference type="EMBL" id="MDP9867530.1"/>
    </source>
</evidence>
<dbReference type="Pfam" id="PF00550">
    <property type="entry name" value="PP-binding"/>
    <property type="match status" value="1"/>
</dbReference>
<dbReference type="InterPro" id="IPR016039">
    <property type="entry name" value="Thiolase-like"/>
</dbReference>
<dbReference type="SUPFAM" id="SSF53901">
    <property type="entry name" value="Thiolase-like"/>
    <property type="match status" value="1"/>
</dbReference>
<gene>
    <name evidence="7" type="ORF">J2S55_006796</name>
</gene>
<evidence type="ECO:0000256" key="4">
    <source>
        <dbReference type="SAM" id="MobiDB-lite"/>
    </source>
</evidence>
<dbReference type="Pfam" id="PF02801">
    <property type="entry name" value="Ketoacyl-synt_C"/>
    <property type="match status" value="1"/>
</dbReference>
<dbReference type="InterPro" id="IPR036291">
    <property type="entry name" value="NAD(P)-bd_dom_sf"/>
</dbReference>
<dbReference type="CDD" id="cd08953">
    <property type="entry name" value="KR_2_SDR_x"/>
    <property type="match status" value="1"/>
</dbReference>
<dbReference type="GO" id="GO:0016740">
    <property type="term" value="F:transferase activity"/>
    <property type="evidence" value="ECO:0007669"/>
    <property type="project" value="UniProtKB-KW"/>
</dbReference>
<dbReference type="CDD" id="cd00833">
    <property type="entry name" value="PKS"/>
    <property type="match status" value="1"/>
</dbReference>
<dbReference type="Pfam" id="PF00698">
    <property type="entry name" value="Acyl_transf_1"/>
    <property type="match status" value="1"/>
</dbReference>
<dbReference type="SUPFAM" id="SSF51735">
    <property type="entry name" value="NAD(P)-binding Rossmann-fold domains"/>
    <property type="match status" value="2"/>
</dbReference>
<dbReference type="PANTHER" id="PTHR43775">
    <property type="entry name" value="FATTY ACID SYNTHASE"/>
    <property type="match status" value="1"/>
</dbReference>
<dbReference type="InterPro" id="IPR014031">
    <property type="entry name" value="Ketoacyl_synth_C"/>
</dbReference>
<sequence>MSPASTHGPRAAERDSAGTDIAVVGIACRYPGARGPEEYWRLIRDGRRGIRELTREELAEGGAGRERIADPALVPVAGVLWDAECFDAAFFGYPAREAALIDPQQRIFLEEAWHAMEDAGHTPDRFAGTVGVYAGQTLGTHRERSHRTFLGTSADLLMAADDKDFLPTRVSYKLGLTGPSIAVQTACSTSLVAIHLACRALITHDCDMALAGGVSWTPLRRQGYLHQEGGVWSADGQVRSFDRDASGFVPADGLGIVVLRRLADALADGDRIYAVVKGSAVNNDGSDKLSYAAPGVRGQQAVVEAALAVSAIGPDTVSYVEAHGTATAIGDAVEVAALTRAYRATAAAGRGYCRVGSVKSNIGHTDAAAGVAGLIKVALMLYHGRIPPSPLMPLRPNPEIDFETSPFRPATEAEDWPETGAPRRGAVSSFGIGGTNAHVILEQPPPRPAGPPARPWQLMALSARDEAALAEMARSCADALQDASDAELADLAYTLADGRRRFSHRYAGVFRDRSHAVAALRERAAGAPFSRAWAARGDVVFMFPGGGTQYPSMGRELYHDEPVFRAAVDECLGLLPDRTTAGRLHALWAVHGEKSTAEETDPSLALPAVFVMEIALNRLVESFGVRPALLIGHSLGEYAAACVAGVVSLRDALAIVVKRGELLSRLRDGAMLSVSAPAQEIEPFLDAEVCLSAVNGPNICVLAGLSARIAEVHRSLDRQGIVCRLLPLGTAAHSPLVDPVLGEFRAFLDGIELRAPSVPVVSNVTGDDKADLSDPEYWVAHLRRTVRFDAGLGHVLAQGPKVLVEVGPGTTLTTLAGAQAGQDFVVVNTTRHPLDERPDREVLLRALARLWEAGVEVDLPALWPRPRRRHPAVPYPFTPTLHLPGPARATEPAPAERSPEGLYGVTWKRAVETRPAVLEATVEETGWVLFSDSSPLADAITAVLEKRGAPVAVVTPGREFRRGSSPRVTAVPRRPEHCEIDPRRPEHYERLLKTARPGPGGPLRIICLWGAALPADVCPPLSEVTGLAHALGGRLGRTDLCLVTRGALEITGAERLDPRAALTIGAAGPLRCELTDVPVRLVDVDADDSADQRWRAGQILGEFSRPPRQDPVGLRGGHRWLRGFDPLETPPGTVPSLRPGGTYVITGGMSGIGLRLAGHLARAHSARLALVGRGTRGTPPADGPGVDGETLLAGREGDILLRHADVADPAALGEVLEEVRSRFGAIHGVIHAAGVPGGGMAQFLDRESIDAALRAKTTGTAALLSALAETDTHPDFIMLCSSLAAFSGAPGLACYGAANAFLDTFALRARRDGTPVLSVNWDRWNGVGMAREVERHHRELTGEALSGGLSPDEGIAAFERCLTAVCLGQVVVSARPPGAAHVPDPVSAAPRPGRSSALTGPAADGTGGSGETGGWSPRELELLAVWQEVLGAGAIGRHDDFFSLGGHSLSALQVVQRCRERLGVRLSVKALFGAPTIEGLAKELAEAPAAGEEEPGGRRLLMDLEGSDDS</sequence>
<dbReference type="InterPro" id="IPR032821">
    <property type="entry name" value="PKS_assoc"/>
</dbReference>
<dbReference type="SMART" id="SM00823">
    <property type="entry name" value="PKS_PP"/>
    <property type="match status" value="1"/>
</dbReference>
<keyword evidence="3 7" id="KW-0808">Transferase</keyword>
<dbReference type="InterPro" id="IPR057326">
    <property type="entry name" value="KR_dom"/>
</dbReference>
<keyword evidence="1" id="KW-0596">Phosphopantetheine</keyword>
<dbReference type="PROSITE" id="PS50075">
    <property type="entry name" value="CARRIER"/>
    <property type="match status" value="1"/>
</dbReference>
<feature type="region of interest" description="Disordered" evidence="4">
    <location>
        <begin position="1378"/>
        <end position="1414"/>
    </location>
</feature>
<evidence type="ECO:0000259" key="5">
    <source>
        <dbReference type="PROSITE" id="PS50075"/>
    </source>
</evidence>
<dbReference type="PANTHER" id="PTHR43775:SF37">
    <property type="entry name" value="SI:DKEY-61P9.11"/>
    <property type="match status" value="1"/>
</dbReference>
<accession>A0ABT9RGN9</accession>
<dbReference type="EMBL" id="JAUSRB010000002">
    <property type="protein sequence ID" value="MDP9867530.1"/>
    <property type="molecule type" value="Genomic_DNA"/>
</dbReference>
<dbReference type="Pfam" id="PF16197">
    <property type="entry name" value="KAsynt_C_assoc"/>
    <property type="match status" value="1"/>
</dbReference>
<dbReference type="SMART" id="SM00825">
    <property type="entry name" value="PKS_KS"/>
    <property type="match status" value="1"/>
</dbReference>
<dbReference type="PROSITE" id="PS00606">
    <property type="entry name" value="KS3_1"/>
    <property type="match status" value="1"/>
</dbReference>
<organism evidence="7 8">
    <name type="scientific">Streptosporangium brasiliense</name>
    <dbReference type="NCBI Taxonomy" id="47480"/>
    <lineage>
        <taxon>Bacteria</taxon>
        <taxon>Bacillati</taxon>
        <taxon>Actinomycetota</taxon>
        <taxon>Actinomycetes</taxon>
        <taxon>Streptosporangiales</taxon>
        <taxon>Streptosporangiaceae</taxon>
        <taxon>Streptosporangium</taxon>
    </lineage>
</organism>
<dbReference type="InterPro" id="IPR029058">
    <property type="entry name" value="AB_hydrolase_fold"/>
</dbReference>
<name>A0ABT9RGN9_9ACTN</name>
<keyword evidence="8" id="KW-1185">Reference proteome</keyword>
<dbReference type="InterPro" id="IPR050091">
    <property type="entry name" value="PKS_NRPS_Biosynth_Enz"/>
</dbReference>
<dbReference type="Gene3D" id="3.30.70.250">
    <property type="entry name" value="Malonyl-CoA ACP transacylase, ACP-binding"/>
    <property type="match status" value="1"/>
</dbReference>
<dbReference type="Pfam" id="PF08659">
    <property type="entry name" value="KR"/>
    <property type="match status" value="1"/>
</dbReference>
<dbReference type="InterPro" id="IPR016035">
    <property type="entry name" value="Acyl_Trfase/lysoPLipase"/>
</dbReference>
<feature type="domain" description="Carrier" evidence="5">
    <location>
        <begin position="1413"/>
        <end position="1488"/>
    </location>
</feature>
<proteinExistence type="predicted"/>
<dbReference type="InterPro" id="IPR009081">
    <property type="entry name" value="PP-bd_ACP"/>
</dbReference>
<dbReference type="InterPro" id="IPR001227">
    <property type="entry name" value="Ac_transferase_dom_sf"/>
</dbReference>
<dbReference type="SUPFAM" id="SSF47336">
    <property type="entry name" value="ACP-like"/>
    <property type="match status" value="1"/>
</dbReference>
<feature type="region of interest" description="Disordered" evidence="4">
    <location>
        <begin position="1485"/>
        <end position="1510"/>
    </location>
</feature>
<dbReference type="Proteomes" id="UP001230426">
    <property type="component" value="Unassembled WGS sequence"/>
</dbReference>
<dbReference type="InterPro" id="IPR036736">
    <property type="entry name" value="ACP-like_sf"/>
</dbReference>
<dbReference type="Gene3D" id="3.40.50.1820">
    <property type="entry name" value="alpha/beta hydrolase"/>
    <property type="match status" value="1"/>
</dbReference>
<dbReference type="Gene3D" id="3.40.366.10">
    <property type="entry name" value="Malonyl-Coenzyme A Acyl Carrier Protein, domain 2"/>
    <property type="match status" value="1"/>
</dbReference>
<dbReference type="Gene3D" id="3.30.70.3290">
    <property type="match status" value="1"/>
</dbReference>
<dbReference type="SMART" id="SM00822">
    <property type="entry name" value="PKS_KR"/>
    <property type="match status" value="1"/>
</dbReference>
<dbReference type="InterPro" id="IPR013968">
    <property type="entry name" value="PKS_KR"/>
</dbReference>
<evidence type="ECO:0000256" key="3">
    <source>
        <dbReference type="ARBA" id="ARBA00022679"/>
    </source>
</evidence>
<dbReference type="SUPFAM" id="SSF52151">
    <property type="entry name" value="FabD/lysophospholipase-like"/>
    <property type="match status" value="1"/>
</dbReference>
<protein>
    <submittedName>
        <fullName evidence="7">Acyl transferase domain-containing protein/NADP-dependent 3-hydroxy acid dehydrogenase YdfG</fullName>
    </submittedName>
</protein>